<protein>
    <submittedName>
        <fullName evidence="2">Uncharacterized protein</fullName>
    </submittedName>
</protein>
<sequence>MHKTHWLLTTAVEMLDILKAPGMDCLSQTSSTSRHRTRSQLYIPSRIYPDHAQPSSQQPAPSSKHDRWRALHRCAPERADSPRPARQLLAPRPGRLARPVPLPRLRPGERGAAPVPARLPGAGGRSPGARQAHRQRRADAHDRPPAHAGRCAPRGPGRRARGDEQPRLRPRAQRGHPVHRHGAQGVEQGPGRDPRRGARRRVQHARRGAHGQGQRGGAGDRRGRVEGPEPLYVHP</sequence>
<name>A0A165FF58_9BASI</name>
<feature type="compositionally biased region" description="Basic residues" evidence="1">
    <location>
        <begin position="168"/>
        <end position="182"/>
    </location>
</feature>
<reference evidence="2 3" key="1">
    <citation type="journal article" date="2016" name="Mol. Biol. Evol.">
        <title>Comparative Genomics of Early-Diverging Mushroom-Forming Fungi Provides Insights into the Origins of Lignocellulose Decay Capabilities.</title>
        <authorList>
            <person name="Nagy L.G."/>
            <person name="Riley R."/>
            <person name="Tritt A."/>
            <person name="Adam C."/>
            <person name="Daum C."/>
            <person name="Floudas D."/>
            <person name="Sun H."/>
            <person name="Yadav J.S."/>
            <person name="Pangilinan J."/>
            <person name="Larsson K.H."/>
            <person name="Matsuura K."/>
            <person name="Barry K."/>
            <person name="Labutti K."/>
            <person name="Kuo R."/>
            <person name="Ohm R.A."/>
            <person name="Bhattacharya S.S."/>
            <person name="Shirouzu T."/>
            <person name="Yoshinaga Y."/>
            <person name="Martin F.M."/>
            <person name="Grigoriev I.V."/>
            <person name="Hibbett D.S."/>
        </authorList>
    </citation>
    <scope>NUCLEOTIDE SEQUENCE [LARGE SCALE GENOMIC DNA]</scope>
    <source>
        <strain evidence="2 3">HHB12733</strain>
    </source>
</reference>
<evidence type="ECO:0000256" key="1">
    <source>
        <dbReference type="SAM" id="MobiDB-lite"/>
    </source>
</evidence>
<feature type="compositionally biased region" description="Basic and acidic residues" evidence="1">
    <location>
        <begin position="63"/>
        <end position="83"/>
    </location>
</feature>
<feature type="compositionally biased region" description="Basic residues" evidence="1">
    <location>
        <begin position="197"/>
        <end position="209"/>
    </location>
</feature>
<dbReference type="Proteomes" id="UP000076842">
    <property type="component" value="Unassembled WGS sequence"/>
</dbReference>
<gene>
    <name evidence="2" type="ORF">CALCODRAFT_310785</name>
</gene>
<accession>A0A165FF58</accession>
<dbReference type="InParanoid" id="A0A165FF58"/>
<proteinExistence type="predicted"/>
<dbReference type="AlphaFoldDB" id="A0A165FF58"/>
<dbReference type="EMBL" id="KV423974">
    <property type="protein sequence ID" value="KZT56658.1"/>
    <property type="molecule type" value="Genomic_DNA"/>
</dbReference>
<feature type="region of interest" description="Disordered" evidence="1">
    <location>
        <begin position="48"/>
        <end position="235"/>
    </location>
</feature>
<keyword evidence="3" id="KW-1185">Reference proteome</keyword>
<feature type="compositionally biased region" description="Low complexity" evidence="1">
    <location>
        <begin position="84"/>
        <end position="105"/>
    </location>
</feature>
<evidence type="ECO:0000313" key="3">
    <source>
        <dbReference type="Proteomes" id="UP000076842"/>
    </source>
</evidence>
<feature type="compositionally biased region" description="Low complexity" evidence="1">
    <location>
        <begin position="146"/>
        <end position="155"/>
    </location>
</feature>
<feature type="compositionally biased region" description="Low complexity" evidence="1">
    <location>
        <begin position="52"/>
        <end position="62"/>
    </location>
</feature>
<feature type="compositionally biased region" description="Basic and acidic residues" evidence="1">
    <location>
        <begin position="218"/>
        <end position="227"/>
    </location>
</feature>
<evidence type="ECO:0000313" key="2">
    <source>
        <dbReference type="EMBL" id="KZT56658.1"/>
    </source>
</evidence>
<organism evidence="2 3">
    <name type="scientific">Calocera cornea HHB12733</name>
    <dbReference type="NCBI Taxonomy" id="1353952"/>
    <lineage>
        <taxon>Eukaryota</taxon>
        <taxon>Fungi</taxon>
        <taxon>Dikarya</taxon>
        <taxon>Basidiomycota</taxon>
        <taxon>Agaricomycotina</taxon>
        <taxon>Dacrymycetes</taxon>
        <taxon>Dacrymycetales</taxon>
        <taxon>Dacrymycetaceae</taxon>
        <taxon>Calocera</taxon>
    </lineage>
</organism>